<dbReference type="InterPro" id="IPR036249">
    <property type="entry name" value="Thioredoxin-like_sf"/>
</dbReference>
<dbReference type="EMBL" id="CP009761">
    <property type="protein sequence ID" value="AIZ36211.1"/>
    <property type="molecule type" value="Genomic_DNA"/>
</dbReference>
<gene>
    <name evidence="1" type="ORF">NW74_02010</name>
</gene>
<dbReference type="Gene3D" id="3.40.30.10">
    <property type="entry name" value="Glutaredoxin"/>
    <property type="match status" value="1"/>
</dbReference>
<sequence>MIKKKVVFGSSMCPDCIVMKEALDERGVKYLYLDITENLANLKKFLKFRENSAFDFAKEKGSIGIPAMVINDGEKILFSIEEFDEYNK</sequence>
<dbReference type="KEGG" id="pmic:NW74_02010"/>
<dbReference type="PROSITE" id="PS51354">
    <property type="entry name" value="GLUTAREDOXIN_2"/>
    <property type="match status" value="1"/>
</dbReference>
<protein>
    <submittedName>
        <fullName evidence="1">Glutaredoxin</fullName>
    </submittedName>
</protein>
<organism evidence="1 2">
    <name type="scientific">Parvimonas micra</name>
    <dbReference type="NCBI Taxonomy" id="33033"/>
    <lineage>
        <taxon>Bacteria</taxon>
        <taxon>Bacillati</taxon>
        <taxon>Bacillota</taxon>
        <taxon>Tissierellia</taxon>
        <taxon>Tissierellales</taxon>
        <taxon>Peptoniphilaceae</taxon>
        <taxon>Parvimonas</taxon>
    </lineage>
</organism>
<dbReference type="AlphaFoldDB" id="A0A0B4S0Q2"/>
<proteinExistence type="predicted"/>
<name>A0A0B4S0Q2_9FIRM</name>
<accession>A0A0B4S0Q2</accession>
<reference evidence="1 2" key="1">
    <citation type="submission" date="2014-10" db="EMBL/GenBank/DDBJ databases">
        <title>Complete genome sequence of Parvimonas micra KCOM 1535 (= ChDC B708).</title>
        <authorList>
            <person name="Kook J.-K."/>
            <person name="Park S.-N."/>
            <person name="Lim Y.K."/>
            <person name="Roh H."/>
        </authorList>
    </citation>
    <scope>NUCLEOTIDE SEQUENCE [LARGE SCALE GENOMIC DNA]</scope>
    <source>
        <strain evidence="2">KCOM 1535 / ChDC B708</strain>
    </source>
</reference>
<keyword evidence="2" id="KW-1185">Reference proteome</keyword>
<evidence type="ECO:0000313" key="1">
    <source>
        <dbReference type="EMBL" id="AIZ36211.1"/>
    </source>
</evidence>
<dbReference type="OrthoDB" id="9798918at2"/>
<dbReference type="Proteomes" id="UP000031386">
    <property type="component" value="Chromosome"/>
</dbReference>
<dbReference type="Pfam" id="PF00462">
    <property type="entry name" value="Glutaredoxin"/>
    <property type="match status" value="1"/>
</dbReference>
<dbReference type="RefSeq" id="WP_041953623.1">
    <property type="nucleotide sequence ID" value="NZ_CP009761.1"/>
</dbReference>
<evidence type="ECO:0000313" key="2">
    <source>
        <dbReference type="Proteomes" id="UP000031386"/>
    </source>
</evidence>
<dbReference type="SUPFAM" id="SSF52833">
    <property type="entry name" value="Thioredoxin-like"/>
    <property type="match status" value="1"/>
</dbReference>
<dbReference type="InterPro" id="IPR002109">
    <property type="entry name" value="Glutaredoxin"/>
</dbReference>
<dbReference type="STRING" id="33033.NW74_02010"/>